<evidence type="ECO:0000256" key="2">
    <source>
        <dbReference type="ARBA" id="ARBA00008107"/>
    </source>
</evidence>
<comment type="subcellular location">
    <subcellularLocation>
        <location evidence="1 7">Cytoplasm</location>
    </subcellularLocation>
</comment>
<dbReference type="AlphaFoldDB" id="A0AAE4FQP9"/>
<dbReference type="PIRSF" id="PIRSF003107">
    <property type="entry name" value="PhoU"/>
    <property type="match status" value="1"/>
</dbReference>
<proteinExistence type="inferred from homology"/>
<keyword evidence="6 7" id="KW-0592">Phosphate transport</keyword>
<accession>A0AAE4FQP9</accession>
<comment type="function">
    <text evidence="7">Plays a role in the regulation of phosphate uptake.</text>
</comment>
<dbReference type="GO" id="GO:0006817">
    <property type="term" value="P:phosphate ion transport"/>
    <property type="evidence" value="ECO:0007669"/>
    <property type="project" value="UniProtKB-KW"/>
</dbReference>
<evidence type="ECO:0000256" key="3">
    <source>
        <dbReference type="ARBA" id="ARBA00011738"/>
    </source>
</evidence>
<dbReference type="Pfam" id="PF01895">
    <property type="entry name" value="PhoU"/>
    <property type="match status" value="2"/>
</dbReference>
<dbReference type="FunFam" id="1.20.58.220:FF:000004">
    <property type="entry name" value="Phosphate-specific transport system accessory protein PhoU"/>
    <property type="match status" value="1"/>
</dbReference>
<dbReference type="Proteomes" id="UP001268256">
    <property type="component" value="Unassembled WGS sequence"/>
</dbReference>
<dbReference type="GO" id="GO:0045936">
    <property type="term" value="P:negative regulation of phosphate metabolic process"/>
    <property type="evidence" value="ECO:0007669"/>
    <property type="project" value="InterPro"/>
</dbReference>
<evidence type="ECO:0000313" key="10">
    <source>
        <dbReference type="Proteomes" id="UP001268256"/>
    </source>
</evidence>
<keyword evidence="5 7" id="KW-0963">Cytoplasm</keyword>
<dbReference type="InterPro" id="IPR038078">
    <property type="entry name" value="PhoU-like_sf"/>
</dbReference>
<comment type="caution">
    <text evidence="9">The sequence shown here is derived from an EMBL/GenBank/DDBJ whole genome shotgun (WGS) entry which is preliminary data.</text>
</comment>
<dbReference type="GO" id="GO:0030643">
    <property type="term" value="P:intracellular phosphate ion homeostasis"/>
    <property type="evidence" value="ECO:0007669"/>
    <property type="project" value="InterPro"/>
</dbReference>
<keyword evidence="4 7" id="KW-0813">Transport</keyword>
<dbReference type="PANTHER" id="PTHR42930:SF3">
    <property type="entry name" value="PHOSPHATE-SPECIFIC TRANSPORT SYSTEM ACCESSORY PROTEIN PHOU"/>
    <property type="match status" value="1"/>
</dbReference>
<name>A0AAE4FQP9_9CYAN</name>
<evidence type="ECO:0000256" key="4">
    <source>
        <dbReference type="ARBA" id="ARBA00022448"/>
    </source>
</evidence>
<reference evidence="10" key="1">
    <citation type="submission" date="2023-07" db="EMBL/GenBank/DDBJ databases">
        <authorList>
            <person name="Luz R."/>
            <person name="Cordeiro R."/>
            <person name="Fonseca A."/>
            <person name="Goncalves V."/>
        </authorList>
    </citation>
    <scope>NUCLEOTIDE SEQUENCE [LARGE SCALE GENOMIC DNA]</scope>
    <source>
        <strain evidence="10">BACA0444</strain>
    </source>
</reference>
<dbReference type="NCBIfam" id="TIGR02135">
    <property type="entry name" value="phoU_full"/>
    <property type="match status" value="1"/>
</dbReference>
<evidence type="ECO:0000256" key="7">
    <source>
        <dbReference type="PIRNR" id="PIRNR003107"/>
    </source>
</evidence>
<evidence type="ECO:0000256" key="6">
    <source>
        <dbReference type="ARBA" id="ARBA00022592"/>
    </source>
</evidence>
<evidence type="ECO:0000313" key="9">
    <source>
        <dbReference type="EMBL" id="MDS3860416.1"/>
    </source>
</evidence>
<keyword evidence="10" id="KW-1185">Reference proteome</keyword>
<dbReference type="SUPFAM" id="SSF109755">
    <property type="entry name" value="PhoU-like"/>
    <property type="match status" value="1"/>
</dbReference>
<dbReference type="InterPro" id="IPR028366">
    <property type="entry name" value="PhoU"/>
</dbReference>
<comment type="subunit">
    <text evidence="3 7">Homodimer.</text>
</comment>
<evidence type="ECO:0000259" key="8">
    <source>
        <dbReference type="Pfam" id="PF01895"/>
    </source>
</evidence>
<dbReference type="PANTHER" id="PTHR42930">
    <property type="entry name" value="PHOSPHATE-SPECIFIC TRANSPORT SYSTEM ACCESSORY PROTEIN PHOU"/>
    <property type="match status" value="1"/>
</dbReference>
<evidence type="ECO:0000256" key="5">
    <source>
        <dbReference type="ARBA" id="ARBA00022490"/>
    </source>
</evidence>
<evidence type="ECO:0000256" key="1">
    <source>
        <dbReference type="ARBA" id="ARBA00004496"/>
    </source>
</evidence>
<dbReference type="InterPro" id="IPR026022">
    <property type="entry name" value="PhoU_dom"/>
</dbReference>
<dbReference type="GO" id="GO:0005737">
    <property type="term" value="C:cytoplasm"/>
    <property type="evidence" value="ECO:0007669"/>
    <property type="project" value="UniProtKB-SubCell"/>
</dbReference>
<organism evidence="9 10">
    <name type="scientific">Pseudocalidococcus azoricus BACA0444</name>
    <dbReference type="NCBI Taxonomy" id="2918990"/>
    <lineage>
        <taxon>Bacteria</taxon>
        <taxon>Bacillati</taxon>
        <taxon>Cyanobacteriota</taxon>
        <taxon>Cyanophyceae</taxon>
        <taxon>Acaryochloridales</taxon>
        <taxon>Thermosynechococcaceae</taxon>
        <taxon>Pseudocalidococcus</taxon>
        <taxon>Pseudocalidococcus azoricus</taxon>
    </lineage>
</organism>
<dbReference type="EMBL" id="JAVMIP010000004">
    <property type="protein sequence ID" value="MDS3860416.1"/>
    <property type="molecule type" value="Genomic_DNA"/>
</dbReference>
<sequence>MTNSRPLRLQFERQVKRVQADVLRMGALVETSCSLAFQAIFEQNLTAATAIIAQEIETDRLYHHIEANCIGIITLQAPVANDMRLLSAMLQLVRDLERIGDYAQEIGQLATKLFTHPPAPCLSRLRGMFERVQMMLSLSLLAITNLDATVGNDLRELDQVVNSDYESLYQTLAQGLEIPATVEPNLVLVLIIRNLERMADHAANIGQRIAFITQGERNSP</sequence>
<protein>
    <recommendedName>
        <fullName evidence="7">Phosphate-specific transport system accessory protein PhoU</fullName>
    </recommendedName>
</protein>
<comment type="similarity">
    <text evidence="2 7">Belongs to the PhoU family.</text>
</comment>
<feature type="domain" description="PhoU" evidence="8">
    <location>
        <begin position="22"/>
        <end position="109"/>
    </location>
</feature>
<feature type="domain" description="PhoU" evidence="8">
    <location>
        <begin position="126"/>
        <end position="209"/>
    </location>
</feature>
<dbReference type="RefSeq" id="WP_322877692.1">
    <property type="nucleotide sequence ID" value="NZ_JAVMIP010000004.1"/>
</dbReference>
<gene>
    <name evidence="9" type="primary">phoU</name>
    <name evidence="9" type="ORF">RIF25_06295</name>
</gene>
<dbReference type="Gene3D" id="1.20.58.220">
    <property type="entry name" value="Phosphate transport system protein phou homolog 2, domain 2"/>
    <property type="match status" value="1"/>
</dbReference>